<dbReference type="InterPro" id="IPR052710">
    <property type="entry name" value="CAAX_protease"/>
</dbReference>
<feature type="transmembrane region" description="Helical" evidence="1">
    <location>
        <begin position="80"/>
        <end position="103"/>
    </location>
</feature>
<dbReference type="Gene3D" id="1.10.1760.20">
    <property type="match status" value="1"/>
</dbReference>
<proteinExistence type="predicted"/>
<dbReference type="Proteomes" id="UP001597526">
    <property type="component" value="Unassembled WGS sequence"/>
</dbReference>
<dbReference type="PANTHER" id="PTHR36435:SF1">
    <property type="entry name" value="CAAX AMINO TERMINAL PROTEASE FAMILY PROTEIN"/>
    <property type="match status" value="1"/>
</dbReference>
<feature type="transmembrane region" description="Helical" evidence="1">
    <location>
        <begin position="12"/>
        <end position="34"/>
    </location>
</feature>
<evidence type="ECO:0000259" key="2">
    <source>
        <dbReference type="Pfam" id="PF02517"/>
    </source>
</evidence>
<feature type="transmembrane region" description="Helical" evidence="1">
    <location>
        <begin position="123"/>
        <end position="139"/>
    </location>
</feature>
<comment type="caution">
    <text evidence="3">The sequence shown here is derived from an EMBL/GenBank/DDBJ whole genome shotgun (WGS) entry which is preliminary data.</text>
</comment>
<keyword evidence="1" id="KW-0472">Membrane</keyword>
<organism evidence="3 4">
    <name type="scientific">Croceitalea marina</name>
    <dbReference type="NCBI Taxonomy" id="1775166"/>
    <lineage>
        <taxon>Bacteria</taxon>
        <taxon>Pseudomonadati</taxon>
        <taxon>Bacteroidota</taxon>
        <taxon>Flavobacteriia</taxon>
        <taxon>Flavobacteriales</taxon>
        <taxon>Flavobacteriaceae</taxon>
        <taxon>Croceitalea</taxon>
    </lineage>
</organism>
<sequence>MKTKVKFPNLWHSIIITIVMSVLVIIAVIMQTMIKPYLKIDRELLRLLTYIIALIPVALLCFIIWKKLNIGVSNFENLKFNFWSVPLVSIGAFLTMLITSQLSTVVPMPDSVKNQILEMMDEYSIWSFLLMVICAPFLEEYIFRGVILRGLLFRMKPILAIIISSILFGMAHLNPWQFIGAFFIGIFSGWLYYRTKNLLLSILVHFICNLFGYLTRVYLSRNPEMISWDNVYSIFGLEETLPYTLLNLFILVTIIIVLNRNLKKETCKIKNI</sequence>
<accession>A0ABW5MVT0</accession>
<dbReference type="EC" id="3.4.-.-" evidence="3"/>
<evidence type="ECO:0000313" key="4">
    <source>
        <dbReference type="Proteomes" id="UP001597526"/>
    </source>
</evidence>
<name>A0ABW5MVT0_9FLAO</name>
<protein>
    <submittedName>
        <fullName evidence="3">CPBP family intramembrane glutamic endopeptidase</fullName>
        <ecNumber evidence="3">3.4.-.-</ecNumber>
    </submittedName>
</protein>
<evidence type="ECO:0000256" key="1">
    <source>
        <dbReference type="SAM" id="Phobius"/>
    </source>
</evidence>
<feature type="domain" description="CAAX prenyl protease 2/Lysostaphin resistance protein A-like" evidence="2">
    <location>
        <begin position="124"/>
        <end position="211"/>
    </location>
</feature>
<dbReference type="InterPro" id="IPR003675">
    <property type="entry name" value="Rce1/LyrA-like_dom"/>
</dbReference>
<dbReference type="EMBL" id="JBHULB010000014">
    <property type="protein sequence ID" value="MFD2587452.1"/>
    <property type="molecule type" value="Genomic_DNA"/>
</dbReference>
<evidence type="ECO:0000313" key="3">
    <source>
        <dbReference type="EMBL" id="MFD2587452.1"/>
    </source>
</evidence>
<feature type="transmembrane region" description="Helical" evidence="1">
    <location>
        <begin position="46"/>
        <end position="68"/>
    </location>
</feature>
<keyword evidence="1" id="KW-0812">Transmembrane</keyword>
<keyword evidence="1" id="KW-1133">Transmembrane helix</keyword>
<feature type="transmembrane region" description="Helical" evidence="1">
    <location>
        <begin position="151"/>
        <end position="170"/>
    </location>
</feature>
<dbReference type="GO" id="GO:0016787">
    <property type="term" value="F:hydrolase activity"/>
    <property type="evidence" value="ECO:0007669"/>
    <property type="project" value="UniProtKB-KW"/>
</dbReference>
<feature type="transmembrane region" description="Helical" evidence="1">
    <location>
        <begin position="176"/>
        <end position="193"/>
    </location>
</feature>
<feature type="transmembrane region" description="Helical" evidence="1">
    <location>
        <begin position="240"/>
        <end position="258"/>
    </location>
</feature>
<dbReference type="RefSeq" id="WP_377766990.1">
    <property type="nucleotide sequence ID" value="NZ_JBHULB010000014.1"/>
</dbReference>
<keyword evidence="4" id="KW-1185">Reference proteome</keyword>
<dbReference type="Pfam" id="PF02517">
    <property type="entry name" value="Rce1-like"/>
    <property type="match status" value="1"/>
</dbReference>
<dbReference type="PANTHER" id="PTHR36435">
    <property type="entry name" value="SLR1288 PROTEIN"/>
    <property type="match status" value="1"/>
</dbReference>
<keyword evidence="3" id="KW-0378">Hydrolase</keyword>
<reference evidence="4" key="1">
    <citation type="journal article" date="2019" name="Int. J. Syst. Evol. Microbiol.">
        <title>The Global Catalogue of Microorganisms (GCM) 10K type strain sequencing project: providing services to taxonomists for standard genome sequencing and annotation.</title>
        <authorList>
            <consortium name="The Broad Institute Genomics Platform"/>
            <consortium name="The Broad Institute Genome Sequencing Center for Infectious Disease"/>
            <person name="Wu L."/>
            <person name="Ma J."/>
        </authorList>
    </citation>
    <scope>NUCLEOTIDE SEQUENCE [LARGE SCALE GENOMIC DNA]</scope>
    <source>
        <strain evidence="4">KCTC 52368</strain>
    </source>
</reference>
<gene>
    <name evidence="3" type="ORF">ACFSQJ_10960</name>
</gene>
<feature type="transmembrane region" description="Helical" evidence="1">
    <location>
        <begin position="198"/>
        <end position="220"/>
    </location>
</feature>